<dbReference type="PATRIC" id="fig|398512.5.peg.5296"/>
<keyword evidence="8" id="KW-1185">Reference proteome</keyword>
<feature type="transmembrane region" description="Helical" evidence="6">
    <location>
        <begin position="177"/>
        <end position="199"/>
    </location>
</feature>
<dbReference type="EMBL" id="LGTC01000001">
    <property type="protein sequence ID" value="KNY29778.1"/>
    <property type="molecule type" value="Genomic_DNA"/>
</dbReference>
<evidence type="ECO:0000256" key="2">
    <source>
        <dbReference type="ARBA" id="ARBA00022475"/>
    </source>
</evidence>
<keyword evidence="2" id="KW-1003">Cell membrane</keyword>
<keyword evidence="5 6" id="KW-0472">Membrane</keyword>
<evidence type="ECO:0000256" key="4">
    <source>
        <dbReference type="ARBA" id="ARBA00022989"/>
    </source>
</evidence>
<evidence type="ECO:0000313" key="8">
    <source>
        <dbReference type="Proteomes" id="UP000036923"/>
    </source>
</evidence>
<dbReference type="PANTHER" id="PTHR38601">
    <property type="entry name" value="HYDROGENASE-4 COMPONENT E"/>
    <property type="match status" value="1"/>
</dbReference>
<dbReference type="InterPro" id="IPR038730">
    <property type="entry name" value="HyfE-like"/>
</dbReference>
<dbReference type="InterPro" id="IPR039428">
    <property type="entry name" value="NUOK/Mnh_C1-like"/>
</dbReference>
<evidence type="ECO:0000256" key="3">
    <source>
        <dbReference type="ARBA" id="ARBA00022692"/>
    </source>
</evidence>
<gene>
    <name evidence="7" type="ORF">Bccel_5055</name>
</gene>
<keyword evidence="3 6" id="KW-0812">Transmembrane</keyword>
<dbReference type="PANTHER" id="PTHR38601:SF1">
    <property type="entry name" value="HYDROGENASE-4 COMPONENT E"/>
    <property type="match status" value="1"/>
</dbReference>
<comment type="caution">
    <text evidence="7">The sequence shown here is derived from an EMBL/GenBank/DDBJ whole genome shotgun (WGS) entry which is preliminary data.</text>
</comment>
<sequence>MDNYLNLVSILILLSSFILVANKRINSYINTFRLQSLLLALLAGVMGIHSFLEDGEIDIMIVCVITFAVKVVLIPRLLKRTVKKVEYRVLKDFFLNIPTLILICCGLFILTYFSVSTINDIKDPQIKTYLVNSISVILIGLLFMISRKKAIGQIIGFLVMENGLFTTAILTTNGMPMIVELGLFFDVLTAVLIMGILVFRINENFDSIDINKMRNLKG</sequence>
<name>A0A0L6JVD2_9FIRM</name>
<dbReference type="eggNOG" id="COG4237">
    <property type="taxonomic scope" value="Bacteria"/>
</dbReference>
<dbReference type="Proteomes" id="UP000036923">
    <property type="component" value="Unassembled WGS sequence"/>
</dbReference>
<protein>
    <recommendedName>
        <fullName evidence="9">Hydrogenase, membrane subunit 2-like protein</fullName>
    </recommendedName>
</protein>
<feature type="transmembrane region" description="Helical" evidence="6">
    <location>
        <begin position="126"/>
        <end position="144"/>
    </location>
</feature>
<reference evidence="8" key="1">
    <citation type="submission" date="2015-07" db="EMBL/GenBank/DDBJ databases">
        <title>Near-Complete Genome Sequence of the Cellulolytic Bacterium Bacteroides (Pseudobacteroides) cellulosolvens ATCC 35603.</title>
        <authorList>
            <person name="Dassa B."/>
            <person name="Utturkar S.M."/>
            <person name="Klingeman D.M."/>
            <person name="Hurt R.A."/>
            <person name="Keller M."/>
            <person name="Xu J."/>
            <person name="Reddy Y.H.K."/>
            <person name="Borovok I."/>
            <person name="Grinberg I.R."/>
            <person name="Lamed R."/>
            <person name="Zhivin O."/>
            <person name="Bayer E.A."/>
            <person name="Brown S.D."/>
        </authorList>
    </citation>
    <scope>NUCLEOTIDE SEQUENCE [LARGE SCALE GENOMIC DNA]</scope>
    <source>
        <strain evidence="8">DSM 2933</strain>
    </source>
</reference>
<feature type="transmembrane region" description="Helical" evidence="6">
    <location>
        <begin position="57"/>
        <end position="73"/>
    </location>
</feature>
<dbReference type="GO" id="GO:0005886">
    <property type="term" value="C:plasma membrane"/>
    <property type="evidence" value="ECO:0007669"/>
    <property type="project" value="UniProtKB-SubCell"/>
</dbReference>
<evidence type="ECO:0000256" key="5">
    <source>
        <dbReference type="ARBA" id="ARBA00023136"/>
    </source>
</evidence>
<evidence type="ECO:0000256" key="6">
    <source>
        <dbReference type="SAM" id="Phobius"/>
    </source>
</evidence>
<dbReference type="STRING" id="398512.Bccel_5055"/>
<organism evidence="7 8">
    <name type="scientific">Pseudobacteroides cellulosolvens ATCC 35603 = DSM 2933</name>
    <dbReference type="NCBI Taxonomy" id="398512"/>
    <lineage>
        <taxon>Bacteria</taxon>
        <taxon>Bacillati</taxon>
        <taxon>Bacillota</taxon>
        <taxon>Clostridia</taxon>
        <taxon>Eubacteriales</taxon>
        <taxon>Oscillospiraceae</taxon>
        <taxon>Pseudobacteroides</taxon>
    </lineage>
</organism>
<dbReference type="RefSeq" id="WP_036943346.1">
    <property type="nucleotide sequence ID" value="NZ_JQKC01000021.1"/>
</dbReference>
<evidence type="ECO:0000313" key="7">
    <source>
        <dbReference type="EMBL" id="KNY29778.1"/>
    </source>
</evidence>
<evidence type="ECO:0000256" key="1">
    <source>
        <dbReference type="ARBA" id="ARBA00004651"/>
    </source>
</evidence>
<dbReference type="Pfam" id="PF00420">
    <property type="entry name" value="Oxidored_q2"/>
    <property type="match status" value="1"/>
</dbReference>
<accession>A0A0L6JVD2</accession>
<dbReference type="AlphaFoldDB" id="A0A0L6JVD2"/>
<dbReference type="Gene3D" id="1.10.287.3510">
    <property type="match status" value="1"/>
</dbReference>
<keyword evidence="4 6" id="KW-1133">Transmembrane helix</keyword>
<proteinExistence type="predicted"/>
<feature type="transmembrane region" description="Helical" evidence="6">
    <location>
        <begin position="93"/>
        <end position="114"/>
    </location>
</feature>
<evidence type="ECO:0008006" key="9">
    <source>
        <dbReference type="Google" id="ProtNLM"/>
    </source>
</evidence>
<feature type="transmembrane region" description="Helical" evidence="6">
    <location>
        <begin position="34"/>
        <end position="51"/>
    </location>
</feature>
<feature type="transmembrane region" description="Helical" evidence="6">
    <location>
        <begin position="6"/>
        <end position="22"/>
    </location>
</feature>
<comment type="subcellular location">
    <subcellularLocation>
        <location evidence="1">Cell membrane</location>
        <topology evidence="1">Multi-pass membrane protein</topology>
    </subcellularLocation>
</comment>
<feature type="transmembrane region" description="Helical" evidence="6">
    <location>
        <begin position="151"/>
        <end position="171"/>
    </location>
</feature>
<dbReference type="OrthoDB" id="5298295at2"/>